<reference evidence="7 8" key="1">
    <citation type="submission" date="2021-04" db="EMBL/GenBank/DDBJ databases">
        <authorList>
            <person name="Bliznina A."/>
        </authorList>
    </citation>
    <scope>NUCLEOTIDE SEQUENCE [LARGE SCALE GENOMIC DNA]</scope>
</reference>
<comment type="similarity">
    <text evidence="2">Belongs to the UTP14 family.</text>
</comment>
<feature type="compositionally biased region" description="Basic and acidic residues" evidence="6">
    <location>
        <begin position="387"/>
        <end position="399"/>
    </location>
</feature>
<feature type="compositionally biased region" description="Basic and acidic residues" evidence="6">
    <location>
        <begin position="448"/>
        <end position="466"/>
    </location>
</feature>
<comment type="function">
    <text evidence="5">Functions as a component of the nuclear pore complex (NPC).</text>
</comment>
<dbReference type="Pfam" id="PF04615">
    <property type="entry name" value="Utp14"/>
    <property type="match status" value="2"/>
</dbReference>
<evidence type="ECO:0000256" key="4">
    <source>
        <dbReference type="ARBA" id="ARBA00023242"/>
    </source>
</evidence>
<keyword evidence="8" id="KW-1185">Reference proteome</keyword>
<name>A0ABN7S728_OIKDI</name>
<feature type="compositionally biased region" description="Basic residues" evidence="6">
    <location>
        <begin position="206"/>
        <end position="216"/>
    </location>
</feature>
<comment type="subunit">
    <text evidence="5">Component of the nuclear pore complex (NPC).</text>
</comment>
<keyword evidence="5" id="KW-0509">mRNA transport</keyword>
<keyword evidence="4 5" id="KW-0539">Nucleus</keyword>
<organism evidence="7 8">
    <name type="scientific">Oikopleura dioica</name>
    <name type="common">Tunicate</name>
    <dbReference type="NCBI Taxonomy" id="34765"/>
    <lineage>
        <taxon>Eukaryota</taxon>
        <taxon>Metazoa</taxon>
        <taxon>Chordata</taxon>
        <taxon>Tunicata</taxon>
        <taxon>Appendicularia</taxon>
        <taxon>Copelata</taxon>
        <taxon>Oikopleuridae</taxon>
        <taxon>Oikopleura</taxon>
    </lineage>
</organism>
<comment type="similarity">
    <text evidence="5">Belongs to the nucleoporin Nup85 family.</text>
</comment>
<evidence type="ECO:0000256" key="6">
    <source>
        <dbReference type="SAM" id="MobiDB-lite"/>
    </source>
</evidence>
<gene>
    <name evidence="7" type="ORF">OKIOD_LOCUS5059</name>
</gene>
<dbReference type="InterPro" id="IPR011502">
    <property type="entry name" value="Nucleoporin_Nup85"/>
</dbReference>
<dbReference type="InterPro" id="IPR006709">
    <property type="entry name" value="SSU_processome_Utp14"/>
</dbReference>
<accession>A0ABN7S728</accession>
<evidence type="ECO:0000256" key="3">
    <source>
        <dbReference type="ARBA" id="ARBA00022553"/>
    </source>
</evidence>
<evidence type="ECO:0000256" key="1">
    <source>
        <dbReference type="ARBA" id="ARBA00004604"/>
    </source>
</evidence>
<feature type="region of interest" description="Disordered" evidence="6">
    <location>
        <begin position="206"/>
        <end position="268"/>
    </location>
</feature>
<keyword evidence="5" id="KW-0906">Nuclear pore complex</keyword>
<sequence>MAEDEDVSLFDAIKQINDKQQVEKEKERTMLSSNRSAFAIGGKSKLKLNQLPKKSDASLKKQTNKVLRSHNLLQTPLESKESKKLTRKLIYEQTSTKLGRWDDYVKNIRHGSQIDLRDVNQKVQIVPSEARKRKLGTEVERELDALLNGNEYVPTGDDELSMAEKRVLSSVSIQEAKLRQMELRKHRILQSEYQVKARRMRKIKSKTFHRHLRKREKKEQERILREGGEDEKKDEDEAANAAIKRRAEDRATLKHSSAGSKWSQKVKRKKLIHKDDDILKQVNEQNAIREKNRERVNEAIVESDTEEESDAEETEQTGPSASAISIIQQMGDNEWFKVSKDAEEVVDNLETAAENADKIVGEEKGVMNLPSVKSKDFESSSTSITPRKTEIELELEAHMERRRRKALLNKDTDSSDEDGSADEAVKEPEKEVQEESVPVELVPATGSEKAEEERPKKRVSEKETIDTTKVLKQSDHLSTSLPDTIDEDGQTTSIREAFQDDDIVKSFKQSKKDTAEEEKGKVVDLILPGFNGAWAGEDFKPSRAQKRRFRMKQKMAPRADRQLGHVIISESASKMDGKRVKQLPFPYQNAEQFNKAMSQPIGNTWNTAASFREMTQPSVLQTPGQIIAPATLEEKQRHSDIFTVEKSVADSSKQKTKQFPKKMESNELADVEEKASFNLCIRLAPVFNALQKIDSNKCSKEMAATISAATRKYRQILKELEGEGHDVMGEVWELIEIMMVDSEITGIDAAGNTLESLMQWCQKHNKIPDQLKSLAIDAESTNQQSLSTNQNYFDAIAGHLLCADMENAVETLKLHPKFDEGGSNEVCVLVDFILNKPLLSEYTNFPINQYQTAFENWQQDLSDALENDSFEDENIVKIVGILCGDEQIIDDCLHLCGQWYRLLLAKCYYTCPTIDPRTVIHSSSAPASLGALENTILNELINRIFELDKEETLRMLVSLSNSWWPSAHMADLIAKSDPKNKKVQELRERFVKSYAESLIKQRKLFKTGLRYILSLTNIQYVREKLNTAILGVKVEEEPELEKLYRLPKELNLTAVMYLQRRIAEKAARHFIAKEEFGSSLCWAIRANNDSICSEIAEKVMRKFHEEDDWELPFMIDKLGRCQEKLPKKLIFLYKYKQFHSKLKDHNSQEAMEDLESLLKYEMKAEILSLVLRQAMVLLDHEVMFKQKQIVSVTKALQRLTFLQKIKDEADVEQANLLRKSLGEHLTRIILKKQIL</sequence>
<feature type="compositionally biased region" description="Basic and acidic residues" evidence="6">
    <location>
        <begin position="423"/>
        <end position="433"/>
    </location>
</feature>
<dbReference type="Proteomes" id="UP001158576">
    <property type="component" value="Chromosome XSR"/>
</dbReference>
<feature type="compositionally biased region" description="Polar residues" evidence="6">
    <location>
        <begin position="254"/>
        <end position="263"/>
    </location>
</feature>
<keyword evidence="3" id="KW-0597">Phosphoprotein</keyword>
<dbReference type="PANTHER" id="PTHR14150:SF12">
    <property type="entry name" value="U3 SMALL NUCLEOLAR RNA-ASSOCIATED PROTEIN 14 HOMOLOG A"/>
    <property type="match status" value="1"/>
</dbReference>
<feature type="region of interest" description="Disordered" evidence="6">
    <location>
        <begin position="289"/>
        <end position="322"/>
    </location>
</feature>
<keyword evidence="5" id="KW-0811">Translocation</keyword>
<evidence type="ECO:0000256" key="2">
    <source>
        <dbReference type="ARBA" id="ARBA00007774"/>
    </source>
</evidence>
<evidence type="ECO:0000313" key="7">
    <source>
        <dbReference type="EMBL" id="CAG5094376.1"/>
    </source>
</evidence>
<feature type="compositionally biased region" description="Acidic residues" evidence="6">
    <location>
        <begin position="301"/>
        <end position="315"/>
    </location>
</feature>
<dbReference type="Pfam" id="PF07575">
    <property type="entry name" value="Nucleopor_Nup85"/>
    <property type="match status" value="1"/>
</dbReference>
<dbReference type="PANTHER" id="PTHR14150">
    <property type="entry name" value="U3 SMALL NUCLEOLAR RNA-ASSOCIATED PROTEIN 14"/>
    <property type="match status" value="1"/>
</dbReference>
<proteinExistence type="inferred from homology"/>
<keyword evidence="5" id="KW-0653">Protein transport</keyword>
<comment type="subcellular location">
    <subcellularLocation>
        <location evidence="5">Nucleus</location>
        <location evidence="5">Nuclear pore complex</location>
    </subcellularLocation>
    <subcellularLocation>
        <location evidence="1">Nucleus</location>
        <location evidence="1">Nucleolus</location>
    </subcellularLocation>
</comment>
<keyword evidence="5" id="KW-0813">Transport</keyword>
<keyword evidence="5" id="KW-0472">Membrane</keyword>
<dbReference type="EMBL" id="OU015569">
    <property type="protein sequence ID" value="CAG5094376.1"/>
    <property type="molecule type" value="Genomic_DNA"/>
</dbReference>
<feature type="compositionally biased region" description="Basic and acidic residues" evidence="6">
    <location>
        <begin position="217"/>
        <end position="231"/>
    </location>
</feature>
<protein>
    <recommendedName>
        <fullName evidence="5">Nuclear pore complex protein Nup85</fullName>
    </recommendedName>
</protein>
<feature type="region of interest" description="Disordered" evidence="6">
    <location>
        <begin position="371"/>
        <end position="470"/>
    </location>
</feature>
<evidence type="ECO:0000313" key="8">
    <source>
        <dbReference type="Proteomes" id="UP001158576"/>
    </source>
</evidence>
<evidence type="ECO:0000256" key="5">
    <source>
        <dbReference type="RuleBase" id="RU365073"/>
    </source>
</evidence>